<protein>
    <submittedName>
        <fullName evidence="2">Uncharacterized protein</fullName>
    </submittedName>
</protein>
<feature type="compositionally biased region" description="Acidic residues" evidence="1">
    <location>
        <begin position="1"/>
        <end position="11"/>
    </location>
</feature>
<name>A0A6C0IWV0_9ZZZZ</name>
<feature type="region of interest" description="Disordered" evidence="1">
    <location>
        <begin position="1"/>
        <end position="43"/>
    </location>
</feature>
<organism evidence="2">
    <name type="scientific">viral metagenome</name>
    <dbReference type="NCBI Taxonomy" id="1070528"/>
    <lineage>
        <taxon>unclassified sequences</taxon>
        <taxon>metagenomes</taxon>
        <taxon>organismal metagenomes</taxon>
    </lineage>
</organism>
<feature type="compositionally biased region" description="Basic and acidic residues" evidence="1">
    <location>
        <begin position="12"/>
        <end position="26"/>
    </location>
</feature>
<dbReference type="AlphaFoldDB" id="A0A6C0IWV0"/>
<dbReference type="EMBL" id="MN740249">
    <property type="protein sequence ID" value="QHT95993.1"/>
    <property type="molecule type" value="Genomic_DNA"/>
</dbReference>
<feature type="compositionally biased region" description="Acidic residues" evidence="1">
    <location>
        <begin position="29"/>
        <end position="43"/>
    </location>
</feature>
<reference evidence="2" key="1">
    <citation type="journal article" date="2020" name="Nature">
        <title>Giant virus diversity and host interactions through global metagenomics.</title>
        <authorList>
            <person name="Schulz F."/>
            <person name="Roux S."/>
            <person name="Paez-Espino D."/>
            <person name="Jungbluth S."/>
            <person name="Walsh D.A."/>
            <person name="Denef V.J."/>
            <person name="McMahon K.D."/>
            <person name="Konstantinidis K.T."/>
            <person name="Eloe-Fadrosh E.A."/>
            <person name="Kyrpides N.C."/>
            <person name="Woyke T."/>
        </authorList>
    </citation>
    <scope>NUCLEOTIDE SEQUENCE</scope>
    <source>
        <strain evidence="2">GVMAG-M-3300024301-20</strain>
    </source>
</reference>
<evidence type="ECO:0000313" key="2">
    <source>
        <dbReference type="EMBL" id="QHT95993.1"/>
    </source>
</evidence>
<accession>A0A6C0IWV0</accession>
<proteinExistence type="predicted"/>
<sequence>MDDYKDDNEDNDNIRPPDPVRFERLIDTNNDDDTNTNNAFDDEFNPESIYEKELLDILELSKQEFEQIEIPKKKYIEEQMEIICKLKTRMNKLSVFDKDNIYYYEMILTILELYSNNYIEVYNIENEVEKSELFRLLKQTRISKEELELLENIIK</sequence>
<evidence type="ECO:0000256" key="1">
    <source>
        <dbReference type="SAM" id="MobiDB-lite"/>
    </source>
</evidence>